<keyword evidence="3 10" id="KW-0347">Helicase</keyword>
<evidence type="ECO:0000256" key="9">
    <source>
        <dbReference type="ARBA" id="ARBA00048988"/>
    </source>
</evidence>
<dbReference type="SUPFAM" id="SSF52540">
    <property type="entry name" value="P-loop containing nucleoside triphosphate hydrolases"/>
    <property type="match status" value="1"/>
</dbReference>
<evidence type="ECO:0000256" key="8">
    <source>
        <dbReference type="ARBA" id="ARBA00034923"/>
    </source>
</evidence>
<dbReference type="PANTHER" id="PTHR11070:SF2">
    <property type="entry name" value="ATP-DEPENDENT DNA HELICASE SRS2"/>
    <property type="match status" value="1"/>
</dbReference>
<evidence type="ECO:0000256" key="6">
    <source>
        <dbReference type="ARBA" id="ARBA00034617"/>
    </source>
</evidence>
<evidence type="ECO:0000256" key="3">
    <source>
        <dbReference type="ARBA" id="ARBA00022806"/>
    </source>
</evidence>
<dbReference type="AlphaFoldDB" id="A0A940YC77"/>
<keyword evidence="2 10" id="KW-0378">Hydrolase</keyword>
<dbReference type="GO" id="GO:0000725">
    <property type="term" value="P:recombinational repair"/>
    <property type="evidence" value="ECO:0007669"/>
    <property type="project" value="TreeGrafter"/>
</dbReference>
<keyword evidence="5" id="KW-0413">Isomerase</keyword>
<feature type="domain" description="UvrD-like helicase ATP-binding" evidence="11">
    <location>
        <begin position="12"/>
        <end position="486"/>
    </location>
</feature>
<evidence type="ECO:0000256" key="5">
    <source>
        <dbReference type="ARBA" id="ARBA00023235"/>
    </source>
</evidence>
<evidence type="ECO:0000313" key="13">
    <source>
        <dbReference type="EMBL" id="MBQ0932908.1"/>
    </source>
</evidence>
<dbReference type="PANTHER" id="PTHR11070">
    <property type="entry name" value="UVRD / RECB / PCRA DNA HELICASE FAMILY MEMBER"/>
    <property type="match status" value="1"/>
</dbReference>
<dbReference type="Gene3D" id="3.40.50.300">
    <property type="entry name" value="P-loop containing nucleotide triphosphate hydrolases"/>
    <property type="match status" value="4"/>
</dbReference>
<evidence type="ECO:0000256" key="2">
    <source>
        <dbReference type="ARBA" id="ARBA00022801"/>
    </source>
</evidence>
<dbReference type="RefSeq" id="WP_210856610.1">
    <property type="nucleotide sequence ID" value="NZ_JAGQDD010000021.1"/>
</dbReference>
<dbReference type="Pfam" id="PF00580">
    <property type="entry name" value="UvrD-helicase"/>
    <property type="match status" value="1"/>
</dbReference>
<keyword evidence="4 10" id="KW-0067">ATP-binding</keyword>
<dbReference type="Proteomes" id="UP000676246">
    <property type="component" value="Unassembled WGS sequence"/>
</dbReference>
<evidence type="ECO:0000256" key="7">
    <source>
        <dbReference type="ARBA" id="ARBA00034808"/>
    </source>
</evidence>
<dbReference type="GO" id="GO:0003677">
    <property type="term" value="F:DNA binding"/>
    <property type="evidence" value="ECO:0007669"/>
    <property type="project" value="InterPro"/>
</dbReference>
<dbReference type="PROSITE" id="PS51198">
    <property type="entry name" value="UVRD_HELICASE_ATP_BIND"/>
    <property type="match status" value="1"/>
</dbReference>
<accession>A0A940YC77</accession>
<organism evidence="13 14">
    <name type="scientific">Ideonella alba</name>
    <dbReference type="NCBI Taxonomy" id="2824118"/>
    <lineage>
        <taxon>Bacteria</taxon>
        <taxon>Pseudomonadati</taxon>
        <taxon>Pseudomonadota</taxon>
        <taxon>Betaproteobacteria</taxon>
        <taxon>Burkholderiales</taxon>
        <taxon>Sphaerotilaceae</taxon>
        <taxon>Ideonella</taxon>
    </lineage>
</organism>
<feature type="binding site" evidence="10">
    <location>
        <begin position="33"/>
        <end position="40"/>
    </location>
    <ligand>
        <name>ATP</name>
        <dbReference type="ChEBI" id="CHEBI:30616"/>
    </ligand>
</feature>
<dbReference type="GO" id="GO:0033202">
    <property type="term" value="C:DNA helicase complex"/>
    <property type="evidence" value="ECO:0007669"/>
    <property type="project" value="TreeGrafter"/>
</dbReference>
<dbReference type="Pfam" id="PF13361">
    <property type="entry name" value="UvrD_C"/>
    <property type="match status" value="2"/>
</dbReference>
<keyword evidence="1 10" id="KW-0547">Nucleotide-binding</keyword>
<evidence type="ECO:0000256" key="1">
    <source>
        <dbReference type="ARBA" id="ARBA00022741"/>
    </source>
</evidence>
<feature type="domain" description="UvrD-like helicase C-terminal" evidence="12">
    <location>
        <begin position="515"/>
        <end position="788"/>
    </location>
</feature>
<reference evidence="13 14" key="1">
    <citation type="submission" date="2021-04" db="EMBL/GenBank/DDBJ databases">
        <title>The genome sequence of Ideonella sp. 3Y2.</title>
        <authorList>
            <person name="Liu Y."/>
        </authorList>
    </citation>
    <scope>NUCLEOTIDE SEQUENCE [LARGE SCALE GENOMIC DNA]</scope>
    <source>
        <strain evidence="13 14">3Y2</strain>
    </source>
</reference>
<dbReference type="PROSITE" id="PS51217">
    <property type="entry name" value="UVRD_HELICASE_CTER"/>
    <property type="match status" value="1"/>
</dbReference>
<evidence type="ECO:0000259" key="12">
    <source>
        <dbReference type="PROSITE" id="PS51217"/>
    </source>
</evidence>
<evidence type="ECO:0000256" key="4">
    <source>
        <dbReference type="ARBA" id="ARBA00022840"/>
    </source>
</evidence>
<dbReference type="GO" id="GO:0016787">
    <property type="term" value="F:hydrolase activity"/>
    <property type="evidence" value="ECO:0007669"/>
    <property type="project" value="UniProtKB-UniRule"/>
</dbReference>
<protein>
    <recommendedName>
        <fullName evidence="7">DNA 3'-5' helicase</fullName>
        <ecNumber evidence="7">5.6.2.4</ecNumber>
    </recommendedName>
    <alternativeName>
        <fullName evidence="8">DNA 3'-5' helicase II</fullName>
    </alternativeName>
</protein>
<proteinExistence type="predicted"/>
<dbReference type="GO" id="GO:0043138">
    <property type="term" value="F:3'-5' DNA helicase activity"/>
    <property type="evidence" value="ECO:0007669"/>
    <property type="project" value="UniProtKB-EC"/>
</dbReference>
<sequence>MNGAAYAADGQPVDRAAFYAIACDPSRSVVVEACAGAGKTWMLVSRILRALLDGAQPQQILAITFTRKAAGEMRERLDDWLAEFSDVRASHDQRVQALRERGLDAAQAEAMAPALGALQQRVLAQGRAVQVRTFHSWFSQLLRMAPLAALQSLGLQPGMALIENTDELRPELTRRFLRRVAQTPELDRAYRGLVGRHGRSVVQRWLDSVLERRIEIERADVHGALADSIPPVAEVFPDCCDLAHPTELLRAPGWVAVATALRDRLRPDARKTVVPVVEGLSRALAHLQEGAAELAYEAACEALLSKSTGQARGNVAGKPPEIPQLAEELLAIALRLRQHEAHHDHAALVPLARALLQEFAALKRARGLVDMPDLENLALHLLRDAEQAGWIQERLDAQLRHLLIDEFQDTSPLQWHALRPWLAAYAGAGGGASGQQPLSVFIVGDPKQSIYRFRRAEPRVFEAAARFVADALGGRRLSCDHTRRNATAVIDTLNQVFAAAADYDGFRPHTTEVAQAGEGVWRLPLTERPPRAAKPVEPADAPWRDSLTQPRHEEREHLGAQEARWVARAIAELVAQGRRPRDIQVLARKRSVLARLSDALRVLHVPHVQPAELSLLDEPEARDLVALLDVLASPGHDLSLAQALRSPVFDASDPDLIALAAEARGDAWWPALQRLAARGEAPPSLARAAPLLARWADLARQLPPHDLLDRIVDEGELMGRMLRAVPPERRGPARAVIEGLVAAALSLDGGRYATPYGFVRALRRQSPTVPALAQADAVQLLTVHGAKGLEAEVVFLLDTDPQARRPDPGALLVDWPVDQDHPARVAFVASAARRAPSLDALQADEDTQQAREELNSLYVALTRARTRLVLSAVVPHHAGPAPSWWARLHDLAAPWTPSPAAPPPVGEQAVVHTDDWAALRPPAAAGSGIAADWVAPVRQDDRLTRLGQAFHRLMQWACGPRGPALGSLDEWLETAARAAGAEFDLAPVDIAVPQAAARAVLAGPHFRPWWRDPAILWAGDEVPVDDGAAALRIDRLVQRRDPDGEPSWWVIDYKLDHAPHTQPAYREQLAAYVAAVRRLQPGERVRALLVGGDGRVHPLDASE</sequence>
<dbReference type="InterPro" id="IPR000212">
    <property type="entry name" value="DNA_helicase_UvrD/REP"/>
</dbReference>
<dbReference type="InterPro" id="IPR014017">
    <property type="entry name" value="DNA_helicase_UvrD-like_C"/>
</dbReference>
<name>A0A940YC77_9BURK</name>
<gene>
    <name evidence="13" type="ORF">KAK03_20755</name>
</gene>
<evidence type="ECO:0000259" key="11">
    <source>
        <dbReference type="PROSITE" id="PS51198"/>
    </source>
</evidence>
<dbReference type="GO" id="GO:0005829">
    <property type="term" value="C:cytosol"/>
    <property type="evidence" value="ECO:0007669"/>
    <property type="project" value="TreeGrafter"/>
</dbReference>
<evidence type="ECO:0000313" key="14">
    <source>
        <dbReference type="Proteomes" id="UP000676246"/>
    </source>
</evidence>
<comment type="catalytic activity">
    <reaction evidence="6">
        <text>Couples ATP hydrolysis with the unwinding of duplex DNA by translocating in the 3'-5' direction.</text>
        <dbReference type="EC" id="5.6.2.4"/>
    </reaction>
</comment>
<comment type="catalytic activity">
    <reaction evidence="9">
        <text>ATP + H2O = ADP + phosphate + H(+)</text>
        <dbReference type="Rhea" id="RHEA:13065"/>
        <dbReference type="ChEBI" id="CHEBI:15377"/>
        <dbReference type="ChEBI" id="CHEBI:15378"/>
        <dbReference type="ChEBI" id="CHEBI:30616"/>
        <dbReference type="ChEBI" id="CHEBI:43474"/>
        <dbReference type="ChEBI" id="CHEBI:456216"/>
        <dbReference type="EC" id="5.6.2.4"/>
    </reaction>
</comment>
<evidence type="ECO:0000256" key="10">
    <source>
        <dbReference type="PROSITE-ProRule" id="PRU00560"/>
    </source>
</evidence>
<dbReference type="InterPro" id="IPR014016">
    <property type="entry name" value="UvrD-like_ATP-bd"/>
</dbReference>
<dbReference type="GO" id="GO:0005524">
    <property type="term" value="F:ATP binding"/>
    <property type="evidence" value="ECO:0007669"/>
    <property type="project" value="UniProtKB-UniRule"/>
</dbReference>
<comment type="caution">
    <text evidence="13">The sequence shown here is derived from an EMBL/GenBank/DDBJ whole genome shotgun (WGS) entry which is preliminary data.</text>
</comment>
<dbReference type="EC" id="5.6.2.4" evidence="7"/>
<keyword evidence="14" id="KW-1185">Reference proteome</keyword>
<dbReference type="InterPro" id="IPR027417">
    <property type="entry name" value="P-loop_NTPase"/>
</dbReference>
<dbReference type="EMBL" id="JAGQDD010000021">
    <property type="protein sequence ID" value="MBQ0932908.1"/>
    <property type="molecule type" value="Genomic_DNA"/>
</dbReference>
<dbReference type="Gene3D" id="1.10.486.10">
    <property type="entry name" value="PCRA, domain 4"/>
    <property type="match status" value="1"/>
</dbReference>